<dbReference type="InterPro" id="IPR004629">
    <property type="entry name" value="WecG_TagA_CpsF"/>
</dbReference>
<sequence>MKDVGPAPVLATGQLFGLPLDPLTMQQTCERCEQAIVDHQTLLLGMLNAAKVVDQRHDPRLSAALCACDLVLPDGMSVVVASRLLGVRAPERVAGIDLFVNLLDEAATHDHSVYLLGATAEVLQLLLERVHTRWPALQVAGSHDGYFLQDPDELARVVDDIRRTHPDMLFVGIPSPHKEIFLAEHRAVLGVPVLHGVGGSFDVLAGITRRAPALLQRTGMEWSYRLVQEPRRLWRRYARTNGAFVLLTVRELTTHRRRTA</sequence>
<keyword evidence="4" id="KW-1185">Reference proteome</keyword>
<protein>
    <submittedName>
        <fullName evidence="3">Glycosyltransferase</fullName>
    </submittedName>
</protein>
<dbReference type="EMBL" id="CP031229">
    <property type="protein sequence ID" value="AXH96397.1"/>
    <property type="molecule type" value="Genomic_DNA"/>
</dbReference>
<dbReference type="Proteomes" id="UP000253790">
    <property type="component" value="Chromosome"/>
</dbReference>
<organism evidence="3 4">
    <name type="scientific">Ornithinimicrobium avium</name>
    <dbReference type="NCBI Taxonomy" id="2283195"/>
    <lineage>
        <taxon>Bacteria</taxon>
        <taxon>Bacillati</taxon>
        <taxon>Actinomycetota</taxon>
        <taxon>Actinomycetes</taxon>
        <taxon>Micrococcales</taxon>
        <taxon>Ornithinimicrobiaceae</taxon>
        <taxon>Ornithinimicrobium</taxon>
    </lineage>
</organism>
<accession>A0A345NMY9</accession>
<evidence type="ECO:0000256" key="2">
    <source>
        <dbReference type="ARBA" id="ARBA00022679"/>
    </source>
</evidence>
<dbReference type="PANTHER" id="PTHR34136:SF1">
    <property type="entry name" value="UDP-N-ACETYL-D-MANNOSAMINURONIC ACID TRANSFERASE"/>
    <property type="match status" value="1"/>
</dbReference>
<name>A0A345NMY9_9MICO</name>
<keyword evidence="2 3" id="KW-0808">Transferase</keyword>
<dbReference type="KEGG" id="orn:DV701_09940"/>
<dbReference type="AlphaFoldDB" id="A0A345NMY9"/>
<proteinExistence type="predicted"/>
<dbReference type="RefSeq" id="WP_114928162.1">
    <property type="nucleotide sequence ID" value="NZ_CP031229.1"/>
</dbReference>
<gene>
    <name evidence="3" type="ORF">DV701_09940</name>
</gene>
<reference evidence="3 4" key="1">
    <citation type="submission" date="2018-07" db="EMBL/GenBank/DDBJ databases">
        <title>Complete genome sequencing of Ornithinimicrobium sp. AMA3305.</title>
        <authorList>
            <person name="Bae J.-W."/>
        </authorList>
    </citation>
    <scope>NUCLEOTIDE SEQUENCE [LARGE SCALE GENOMIC DNA]</scope>
    <source>
        <strain evidence="3 4">AMA3305</strain>
    </source>
</reference>
<keyword evidence="1" id="KW-0328">Glycosyltransferase</keyword>
<dbReference type="GO" id="GO:0016758">
    <property type="term" value="F:hexosyltransferase activity"/>
    <property type="evidence" value="ECO:0007669"/>
    <property type="project" value="TreeGrafter"/>
</dbReference>
<evidence type="ECO:0000313" key="3">
    <source>
        <dbReference type="EMBL" id="AXH96397.1"/>
    </source>
</evidence>
<dbReference type="CDD" id="cd06533">
    <property type="entry name" value="Glyco_transf_WecG_TagA"/>
    <property type="match status" value="1"/>
</dbReference>
<dbReference type="Pfam" id="PF03808">
    <property type="entry name" value="Glyco_tran_WecG"/>
    <property type="match status" value="1"/>
</dbReference>
<evidence type="ECO:0000256" key="1">
    <source>
        <dbReference type="ARBA" id="ARBA00022676"/>
    </source>
</evidence>
<dbReference type="PANTHER" id="PTHR34136">
    <property type="match status" value="1"/>
</dbReference>
<dbReference type="OrthoDB" id="9771846at2"/>
<evidence type="ECO:0000313" key="4">
    <source>
        <dbReference type="Proteomes" id="UP000253790"/>
    </source>
</evidence>
<dbReference type="NCBIfam" id="TIGR00696">
    <property type="entry name" value="wecG_tagA_cpsF"/>
    <property type="match status" value="1"/>
</dbReference>